<organism evidence="1 2">
    <name type="scientific">Dermacentor silvarum</name>
    <name type="common">Tick</name>
    <dbReference type="NCBI Taxonomy" id="543639"/>
    <lineage>
        <taxon>Eukaryota</taxon>
        <taxon>Metazoa</taxon>
        <taxon>Ecdysozoa</taxon>
        <taxon>Arthropoda</taxon>
        <taxon>Chelicerata</taxon>
        <taxon>Arachnida</taxon>
        <taxon>Acari</taxon>
        <taxon>Parasitiformes</taxon>
        <taxon>Ixodida</taxon>
        <taxon>Ixodoidea</taxon>
        <taxon>Ixodidae</taxon>
        <taxon>Rhipicephalinae</taxon>
        <taxon>Dermacentor</taxon>
    </lineage>
</organism>
<dbReference type="EMBL" id="CM023473">
    <property type="protein sequence ID" value="KAH7954000.1"/>
    <property type="molecule type" value="Genomic_DNA"/>
</dbReference>
<reference evidence="1" key="1">
    <citation type="submission" date="2020-05" db="EMBL/GenBank/DDBJ databases">
        <title>Large-scale comparative analyses of tick genomes elucidate their genetic diversity and vector capacities.</title>
        <authorList>
            <person name="Jia N."/>
            <person name="Wang J."/>
            <person name="Shi W."/>
            <person name="Du L."/>
            <person name="Sun Y."/>
            <person name="Zhan W."/>
            <person name="Jiang J."/>
            <person name="Wang Q."/>
            <person name="Zhang B."/>
            <person name="Ji P."/>
            <person name="Sakyi L.B."/>
            <person name="Cui X."/>
            <person name="Yuan T."/>
            <person name="Jiang B."/>
            <person name="Yang W."/>
            <person name="Lam T.T.-Y."/>
            <person name="Chang Q."/>
            <person name="Ding S."/>
            <person name="Wang X."/>
            <person name="Zhu J."/>
            <person name="Ruan X."/>
            <person name="Zhao L."/>
            <person name="Wei J."/>
            <person name="Que T."/>
            <person name="Du C."/>
            <person name="Cheng J."/>
            <person name="Dai P."/>
            <person name="Han X."/>
            <person name="Huang E."/>
            <person name="Gao Y."/>
            <person name="Liu J."/>
            <person name="Shao H."/>
            <person name="Ye R."/>
            <person name="Li L."/>
            <person name="Wei W."/>
            <person name="Wang X."/>
            <person name="Wang C."/>
            <person name="Yang T."/>
            <person name="Huo Q."/>
            <person name="Li W."/>
            <person name="Guo W."/>
            <person name="Chen H."/>
            <person name="Zhou L."/>
            <person name="Ni X."/>
            <person name="Tian J."/>
            <person name="Zhou Y."/>
            <person name="Sheng Y."/>
            <person name="Liu T."/>
            <person name="Pan Y."/>
            <person name="Xia L."/>
            <person name="Li J."/>
            <person name="Zhao F."/>
            <person name="Cao W."/>
        </authorList>
    </citation>
    <scope>NUCLEOTIDE SEQUENCE</scope>
    <source>
        <strain evidence="1">Dsil-2018</strain>
    </source>
</reference>
<dbReference type="Proteomes" id="UP000821865">
    <property type="component" value="Chromosome 4"/>
</dbReference>
<evidence type="ECO:0000313" key="1">
    <source>
        <dbReference type="EMBL" id="KAH7954000.1"/>
    </source>
</evidence>
<comment type="caution">
    <text evidence="1">The sequence shown here is derived from an EMBL/GenBank/DDBJ whole genome shotgun (WGS) entry which is preliminary data.</text>
</comment>
<proteinExistence type="predicted"/>
<gene>
    <name evidence="1" type="ORF">HPB49_014852</name>
</gene>
<keyword evidence="2" id="KW-1185">Reference proteome</keyword>
<protein>
    <submittedName>
        <fullName evidence="1">Uncharacterized protein</fullName>
    </submittedName>
</protein>
<name>A0ACB8CXW5_DERSI</name>
<sequence length="104" mass="12155">MRRRKRSEASAGVASYTLLPTAVPRVECPIDQQRRRRAPYINREGRYQCSFCPYRTDYQTNLIAHQRTHTGERPFRCNFCAKGFTQKSNLKSHLKKHINDAVAK</sequence>
<evidence type="ECO:0000313" key="2">
    <source>
        <dbReference type="Proteomes" id="UP000821865"/>
    </source>
</evidence>
<accession>A0ACB8CXW5</accession>